<dbReference type="PANTHER" id="PTHR38846:SF1">
    <property type="entry name" value="C3H1-TYPE DOMAIN-CONTAINING PROTEIN"/>
    <property type="match status" value="1"/>
</dbReference>
<accession>A0A8H6M9B8</accession>
<name>A0A8H6M9B8_9AGAR</name>
<dbReference type="OrthoDB" id="6105938at2759"/>
<sequence>MDPSCPTTPDPPVDIPSPFPSDPTSTSKPPRRPSPIAAFFETYPNFHNDRTASAGSEYKRLCRFMGWTRDDPEEQAAYADFKDALVMQFNVHYGTDAEDVKPWQVLCEAIGITPVPRELKDAREAVFNTHVNLVDLTEAHTTLQKVRTFATERELAQYTKRTAKYMPGRSPLMGGVLRALLRFITHPPENDLKRDQYGRYVKVGEGGGRSWWDRTGKGSRARGGLARRVRGEGGGGRRFVVGLQDSDEGVVVDLDD</sequence>
<reference evidence="2 3" key="1">
    <citation type="submission" date="2020-07" db="EMBL/GenBank/DDBJ databases">
        <title>Comparative genomics of pyrophilous fungi reveals a link between fire events and developmental genes.</title>
        <authorList>
            <consortium name="DOE Joint Genome Institute"/>
            <person name="Steindorff A.S."/>
            <person name="Carver A."/>
            <person name="Calhoun S."/>
            <person name="Stillman K."/>
            <person name="Liu H."/>
            <person name="Lipzen A."/>
            <person name="Pangilinan J."/>
            <person name="Labutti K."/>
            <person name="Bruns T.D."/>
            <person name="Grigoriev I.V."/>
        </authorList>
    </citation>
    <scope>NUCLEOTIDE SEQUENCE [LARGE SCALE GENOMIC DNA]</scope>
    <source>
        <strain evidence="2 3">CBS 144469</strain>
    </source>
</reference>
<keyword evidence="3" id="KW-1185">Reference proteome</keyword>
<dbReference type="PANTHER" id="PTHR38846">
    <property type="entry name" value="C3H1-TYPE DOMAIN-CONTAINING PROTEIN"/>
    <property type="match status" value="1"/>
</dbReference>
<dbReference type="Proteomes" id="UP000521943">
    <property type="component" value="Unassembled WGS sequence"/>
</dbReference>
<gene>
    <name evidence="2" type="ORF">DFP72DRAFT_1003333</name>
</gene>
<dbReference type="EMBL" id="JACGCI010000011">
    <property type="protein sequence ID" value="KAF6760698.1"/>
    <property type="molecule type" value="Genomic_DNA"/>
</dbReference>
<evidence type="ECO:0000256" key="1">
    <source>
        <dbReference type="SAM" id="MobiDB-lite"/>
    </source>
</evidence>
<proteinExistence type="predicted"/>
<protein>
    <submittedName>
        <fullName evidence="2">Uncharacterized protein</fullName>
    </submittedName>
</protein>
<dbReference type="AlphaFoldDB" id="A0A8H6M9B8"/>
<evidence type="ECO:0000313" key="2">
    <source>
        <dbReference type="EMBL" id="KAF6760698.1"/>
    </source>
</evidence>
<feature type="compositionally biased region" description="Pro residues" evidence="1">
    <location>
        <begin position="1"/>
        <end position="21"/>
    </location>
</feature>
<evidence type="ECO:0000313" key="3">
    <source>
        <dbReference type="Proteomes" id="UP000521943"/>
    </source>
</evidence>
<organism evidence="2 3">
    <name type="scientific">Ephemerocybe angulata</name>
    <dbReference type="NCBI Taxonomy" id="980116"/>
    <lineage>
        <taxon>Eukaryota</taxon>
        <taxon>Fungi</taxon>
        <taxon>Dikarya</taxon>
        <taxon>Basidiomycota</taxon>
        <taxon>Agaricomycotina</taxon>
        <taxon>Agaricomycetes</taxon>
        <taxon>Agaricomycetidae</taxon>
        <taxon>Agaricales</taxon>
        <taxon>Agaricineae</taxon>
        <taxon>Psathyrellaceae</taxon>
        <taxon>Ephemerocybe</taxon>
    </lineage>
</organism>
<comment type="caution">
    <text evidence="2">The sequence shown here is derived from an EMBL/GenBank/DDBJ whole genome shotgun (WGS) entry which is preliminary data.</text>
</comment>
<feature type="region of interest" description="Disordered" evidence="1">
    <location>
        <begin position="1"/>
        <end position="34"/>
    </location>
</feature>